<reference evidence="2" key="2">
    <citation type="submission" date="2021-12" db="EMBL/GenBank/DDBJ databases">
        <title>Resequencing data analysis of finger millet.</title>
        <authorList>
            <person name="Hatakeyama M."/>
            <person name="Aluri S."/>
            <person name="Balachadran M.T."/>
            <person name="Sivarajan S.R."/>
            <person name="Poveda L."/>
            <person name="Shimizu-Inatsugi R."/>
            <person name="Schlapbach R."/>
            <person name="Sreeman S.M."/>
            <person name="Shimizu K.K."/>
        </authorList>
    </citation>
    <scope>NUCLEOTIDE SEQUENCE</scope>
</reference>
<proteinExistence type="predicted"/>
<dbReference type="Proteomes" id="UP001054889">
    <property type="component" value="Unassembled WGS sequence"/>
</dbReference>
<dbReference type="EMBL" id="BQKI01000005">
    <property type="protein sequence ID" value="GJM94697.1"/>
    <property type="molecule type" value="Genomic_DNA"/>
</dbReference>
<dbReference type="Pfam" id="PF13966">
    <property type="entry name" value="zf-RVT"/>
    <property type="match status" value="1"/>
</dbReference>
<reference evidence="2" key="1">
    <citation type="journal article" date="2018" name="DNA Res.">
        <title>Multiple hybrid de novo genome assembly of finger millet, an orphan allotetraploid crop.</title>
        <authorList>
            <person name="Hatakeyama M."/>
            <person name="Aluri S."/>
            <person name="Balachadran M.T."/>
            <person name="Sivarajan S.R."/>
            <person name="Patrignani A."/>
            <person name="Gruter S."/>
            <person name="Poveda L."/>
            <person name="Shimizu-Inatsugi R."/>
            <person name="Baeten J."/>
            <person name="Francoijs K.J."/>
            <person name="Nataraja K.N."/>
            <person name="Reddy Y.A.N."/>
            <person name="Phadnis S."/>
            <person name="Ravikumar R.L."/>
            <person name="Schlapbach R."/>
            <person name="Sreeman S.M."/>
            <person name="Shimizu K.K."/>
        </authorList>
    </citation>
    <scope>NUCLEOTIDE SEQUENCE</scope>
</reference>
<feature type="domain" description="Reverse transcriptase zinc-binding" evidence="1">
    <location>
        <begin position="28"/>
        <end position="112"/>
    </location>
</feature>
<comment type="caution">
    <text evidence="2">The sequence shown here is derived from an EMBL/GenBank/DDBJ whole genome shotgun (WGS) entry which is preliminary data.</text>
</comment>
<dbReference type="InterPro" id="IPR026960">
    <property type="entry name" value="RVT-Znf"/>
</dbReference>
<gene>
    <name evidence="2" type="primary">ga11369</name>
    <name evidence="2" type="ORF">PR202_ga11369</name>
</gene>
<evidence type="ECO:0000313" key="2">
    <source>
        <dbReference type="EMBL" id="GJM94697.1"/>
    </source>
</evidence>
<keyword evidence="3" id="KW-1185">Reference proteome</keyword>
<accession>A0AAV5C9F0</accession>
<protein>
    <recommendedName>
        <fullName evidence="1">Reverse transcriptase zinc-binding domain-containing protein</fullName>
    </recommendedName>
</protein>
<sequence>MIWDLLRDFALTEAMDQHRWRHDSSGVFTSKSAYRQFFQGSTTFEPWCRVWKSWAPPKCKTFLWLAIKDKCWTMDKLSKRGLPHRDKCVLCDQEEETIQHILVGCVFAREFWYKLLSAFGLQQLPPDNDEDYFAHW</sequence>
<name>A0AAV5C9F0_ELECO</name>
<organism evidence="2 3">
    <name type="scientific">Eleusine coracana subsp. coracana</name>
    <dbReference type="NCBI Taxonomy" id="191504"/>
    <lineage>
        <taxon>Eukaryota</taxon>
        <taxon>Viridiplantae</taxon>
        <taxon>Streptophyta</taxon>
        <taxon>Embryophyta</taxon>
        <taxon>Tracheophyta</taxon>
        <taxon>Spermatophyta</taxon>
        <taxon>Magnoliopsida</taxon>
        <taxon>Liliopsida</taxon>
        <taxon>Poales</taxon>
        <taxon>Poaceae</taxon>
        <taxon>PACMAD clade</taxon>
        <taxon>Chloridoideae</taxon>
        <taxon>Cynodonteae</taxon>
        <taxon>Eleusininae</taxon>
        <taxon>Eleusine</taxon>
    </lineage>
</organism>
<evidence type="ECO:0000259" key="1">
    <source>
        <dbReference type="Pfam" id="PF13966"/>
    </source>
</evidence>
<evidence type="ECO:0000313" key="3">
    <source>
        <dbReference type="Proteomes" id="UP001054889"/>
    </source>
</evidence>
<dbReference type="AlphaFoldDB" id="A0AAV5C9F0"/>